<accession>A0ACC6RSS8</accession>
<proteinExistence type="predicted"/>
<dbReference type="Proteomes" id="UP001392318">
    <property type="component" value="Unassembled WGS sequence"/>
</dbReference>
<evidence type="ECO:0000313" key="2">
    <source>
        <dbReference type="Proteomes" id="UP001392318"/>
    </source>
</evidence>
<reference evidence="1" key="1">
    <citation type="submission" date="2024-01" db="EMBL/GenBank/DDBJ databases">
        <title>The diversity of rhizobia nodulating Mimosa spp. in eleven states of Brazil covering several biomes is determined by host plant, location, and edaphic factors.</title>
        <authorList>
            <person name="Rouws L."/>
            <person name="Barauna A."/>
            <person name="Beukes C."/>
            <person name="De Faria S.M."/>
            <person name="Gross E."/>
            <person name="Dos Reis Junior F.B."/>
            <person name="Simon M."/>
            <person name="Maluk M."/>
            <person name="Odee D.W."/>
            <person name="Kenicer G."/>
            <person name="Young J.P.W."/>
            <person name="Reis V.M."/>
            <person name="Zilli J."/>
            <person name="James E.K."/>
        </authorList>
    </citation>
    <scope>NUCLEOTIDE SEQUENCE</scope>
    <source>
        <strain evidence="1">JPY452</strain>
    </source>
</reference>
<evidence type="ECO:0000313" key="1">
    <source>
        <dbReference type="EMBL" id="MEM5404489.1"/>
    </source>
</evidence>
<gene>
    <name evidence="1" type="ORF">VSR83_31430</name>
</gene>
<comment type="caution">
    <text evidence="1">The sequence shown here is derived from an EMBL/GenBank/DDBJ whole genome shotgun (WGS) entry which is preliminary data.</text>
</comment>
<sequence>MARNPWINRLRYVAVYLSLIGSYAHAEAVNMEDQAMQFAYTTNGAVGSINRYGNNEVSVSGDVMTVQIGDSDGNRNISGVGIYQLKLSNQNLEAATQLAKLLCTPKDPNSDVTLPNLYGAKCGGEMRSSYITDFSRPVVTQIVQLVDSLTNAGVQDGRKLVKLDLSLVSIDREEDGFLVSVRFSNSGEYPIKFKTPDRWDTGMGKDSLGVSDTKSGMSAKFGLGLAGQTLVDPAQFPDGEVNLAPHSVVMLKVKTNKVDKFSAGTYDLYAGAFMRMEAVGIRSSLLYVDFHSDYKNPTRITFDRDYPSTPQEREQWEAMHKAEMSWQPVKPGQTFAEGGLYRAVRTDNGHRGLLLKPFKAGEVATTGRVTMPMQELPGVNIDGPVQWVWEAIAPTPVKPWSFDMIADTVQFCEPGVECPRSGRWVRRIQSDDLYGRAPTRYDIASIVTRRRGERMPKADEDTGSTDWEWVGA</sequence>
<organism evidence="1 2">
    <name type="scientific">Paraburkholderia unamae</name>
    <dbReference type="NCBI Taxonomy" id="219649"/>
    <lineage>
        <taxon>Bacteria</taxon>
        <taxon>Pseudomonadati</taxon>
        <taxon>Pseudomonadota</taxon>
        <taxon>Betaproteobacteria</taxon>
        <taxon>Burkholderiales</taxon>
        <taxon>Burkholderiaceae</taxon>
        <taxon>Paraburkholderia</taxon>
    </lineage>
</organism>
<dbReference type="EMBL" id="JAYMRU010000030">
    <property type="protein sequence ID" value="MEM5404489.1"/>
    <property type="molecule type" value="Genomic_DNA"/>
</dbReference>
<protein>
    <submittedName>
        <fullName evidence="1">Uncharacterized protein</fullName>
    </submittedName>
</protein>
<keyword evidence="2" id="KW-1185">Reference proteome</keyword>
<name>A0ACC6RSS8_9BURK</name>